<dbReference type="Gene3D" id="3.40.33.10">
    <property type="entry name" value="CAP"/>
    <property type="match status" value="1"/>
</dbReference>
<dbReference type="EMBL" id="JBITYG010000004">
    <property type="protein sequence ID" value="MFI9101913.1"/>
    <property type="molecule type" value="Genomic_DNA"/>
</dbReference>
<evidence type="ECO:0000313" key="4">
    <source>
        <dbReference type="Proteomes" id="UP001614394"/>
    </source>
</evidence>
<feature type="region of interest" description="Disordered" evidence="1">
    <location>
        <begin position="1"/>
        <end position="20"/>
    </location>
</feature>
<sequence>MNPESGSPPSPPVEPPRRRRSRTAAWVVAAGLIAVTAGSYSAAATPRPVITVAALAGTDWRAQQIVGIVNVERLKHGCGRVTANGKLTVAAQAHSDDMASRGYYEHATPDGQDPGARLTSAGYPWTRWGENIGKGAKDPRTAMTAWMKSSAHRSNILNCAFKEIGVGVSMRPNGPWWTQDFAAR</sequence>
<accession>A0ABW8C720</accession>
<dbReference type="RefSeq" id="WP_399648903.1">
    <property type="nucleotide sequence ID" value="NZ_JBITYG010000004.1"/>
</dbReference>
<evidence type="ECO:0000256" key="1">
    <source>
        <dbReference type="SAM" id="MobiDB-lite"/>
    </source>
</evidence>
<dbReference type="PANTHER" id="PTHR31157">
    <property type="entry name" value="SCP DOMAIN-CONTAINING PROTEIN"/>
    <property type="match status" value="1"/>
</dbReference>
<evidence type="ECO:0000313" key="3">
    <source>
        <dbReference type="EMBL" id="MFI9101913.1"/>
    </source>
</evidence>
<keyword evidence="4" id="KW-1185">Reference proteome</keyword>
<comment type="caution">
    <text evidence="3">The sequence shown here is derived from an EMBL/GenBank/DDBJ whole genome shotgun (WGS) entry which is preliminary data.</text>
</comment>
<dbReference type="InterPro" id="IPR035940">
    <property type="entry name" value="CAP_sf"/>
</dbReference>
<dbReference type="SUPFAM" id="SSF55797">
    <property type="entry name" value="PR-1-like"/>
    <property type="match status" value="1"/>
</dbReference>
<dbReference type="PANTHER" id="PTHR31157:SF1">
    <property type="entry name" value="SCP DOMAIN-CONTAINING PROTEIN"/>
    <property type="match status" value="1"/>
</dbReference>
<evidence type="ECO:0000259" key="2">
    <source>
        <dbReference type="Pfam" id="PF00188"/>
    </source>
</evidence>
<dbReference type="CDD" id="cd05379">
    <property type="entry name" value="CAP_bacterial"/>
    <property type="match status" value="1"/>
</dbReference>
<organism evidence="3 4">
    <name type="scientific">Streptomyces fildesensis</name>
    <dbReference type="NCBI Taxonomy" id="375757"/>
    <lineage>
        <taxon>Bacteria</taxon>
        <taxon>Bacillati</taxon>
        <taxon>Actinomycetota</taxon>
        <taxon>Actinomycetes</taxon>
        <taxon>Kitasatosporales</taxon>
        <taxon>Streptomycetaceae</taxon>
        <taxon>Streptomyces</taxon>
    </lineage>
</organism>
<dbReference type="Proteomes" id="UP001614394">
    <property type="component" value="Unassembled WGS sequence"/>
</dbReference>
<gene>
    <name evidence="3" type="ORF">ACIGXA_15465</name>
</gene>
<protein>
    <submittedName>
        <fullName evidence="3">CAP domain-containing protein</fullName>
    </submittedName>
</protein>
<reference evidence="3 4" key="1">
    <citation type="submission" date="2024-10" db="EMBL/GenBank/DDBJ databases">
        <title>The Natural Products Discovery Center: Release of the First 8490 Sequenced Strains for Exploring Actinobacteria Biosynthetic Diversity.</title>
        <authorList>
            <person name="Kalkreuter E."/>
            <person name="Kautsar S.A."/>
            <person name="Yang D."/>
            <person name="Bader C.D."/>
            <person name="Teijaro C.N."/>
            <person name="Fluegel L."/>
            <person name="Davis C.M."/>
            <person name="Simpson J.R."/>
            <person name="Lauterbach L."/>
            <person name="Steele A.D."/>
            <person name="Gui C."/>
            <person name="Meng S."/>
            <person name="Li G."/>
            <person name="Viehrig K."/>
            <person name="Ye F."/>
            <person name="Su P."/>
            <person name="Kiefer A.F."/>
            <person name="Nichols A."/>
            <person name="Cepeda A.J."/>
            <person name="Yan W."/>
            <person name="Fan B."/>
            <person name="Jiang Y."/>
            <person name="Adhikari A."/>
            <person name="Zheng C.-J."/>
            <person name="Schuster L."/>
            <person name="Cowan T.M."/>
            <person name="Smanski M.J."/>
            <person name="Chevrette M.G."/>
            <person name="De Carvalho L.P.S."/>
            <person name="Shen B."/>
        </authorList>
    </citation>
    <scope>NUCLEOTIDE SEQUENCE [LARGE SCALE GENOMIC DNA]</scope>
    <source>
        <strain evidence="3 4">NPDC053399</strain>
    </source>
</reference>
<feature type="compositionally biased region" description="Pro residues" evidence="1">
    <location>
        <begin position="1"/>
        <end position="14"/>
    </location>
</feature>
<dbReference type="InterPro" id="IPR014044">
    <property type="entry name" value="CAP_dom"/>
</dbReference>
<name>A0ABW8C720_9ACTN</name>
<dbReference type="Pfam" id="PF00188">
    <property type="entry name" value="CAP"/>
    <property type="match status" value="1"/>
</dbReference>
<proteinExistence type="predicted"/>
<feature type="domain" description="SCP" evidence="2">
    <location>
        <begin position="68"/>
        <end position="181"/>
    </location>
</feature>